<proteinExistence type="predicted"/>
<reference evidence="1 2" key="1">
    <citation type="submission" date="2020-01" db="EMBL/GenBank/DDBJ databases">
        <authorList>
            <person name="Gulvik C.A."/>
            <person name="Batra D.G."/>
        </authorList>
    </citation>
    <scope>NUCLEOTIDE SEQUENCE [LARGE SCALE GENOMIC DNA]</scope>
    <source>
        <strain evidence="1 2">W9323</strain>
    </source>
</reference>
<keyword evidence="2" id="KW-1185">Reference proteome</keyword>
<dbReference type="KEGG" id="kpul:GXN76_08465"/>
<sequence>MTIVTTSRTPRTQDWELATEMARQLQGRTVERRNLSLHRLMKEAGSDDVVVVSDGTAKWQNLQGDTFFFHPSMASLRIKHLSKGEKDKLMDVAGIRRGSRVLDCTLGLASDAIVAAYVAGEAGLVVGLESVPIVAALVRQGLTMSEYPSGRLTEAMRRIHVVQADYREYLPQCKDHAFDVVLFDPMFRRTVHRSQAIQSLKAIANPAPLDVESVQEATRVASSKVVLKERKGSPEFERLGFHVIKEASTYALGVINTG</sequence>
<dbReference type="Gene3D" id="3.40.50.150">
    <property type="entry name" value="Vaccinia Virus protein VP39"/>
    <property type="match status" value="1"/>
</dbReference>
<dbReference type="EMBL" id="CP048104">
    <property type="protein sequence ID" value="QKG84507.1"/>
    <property type="molecule type" value="Genomic_DNA"/>
</dbReference>
<dbReference type="Pfam" id="PF04445">
    <property type="entry name" value="SAM_MT"/>
    <property type="match status" value="1"/>
</dbReference>
<dbReference type="InterPro" id="IPR029063">
    <property type="entry name" value="SAM-dependent_MTases_sf"/>
</dbReference>
<evidence type="ECO:0000313" key="1">
    <source>
        <dbReference type="EMBL" id="QKG84507.1"/>
    </source>
</evidence>
<keyword evidence="1" id="KW-0489">Methyltransferase</keyword>
<gene>
    <name evidence="1" type="ORF">GXN76_08465</name>
</gene>
<dbReference type="SUPFAM" id="SSF53335">
    <property type="entry name" value="S-adenosyl-L-methionine-dependent methyltransferases"/>
    <property type="match status" value="1"/>
</dbReference>
<dbReference type="Proteomes" id="UP000503088">
    <property type="component" value="Chromosome"/>
</dbReference>
<dbReference type="AlphaFoldDB" id="A0A7D3XQ68"/>
<name>A0A7D3XQ68_9BACL</name>
<dbReference type="PANTHER" id="PTHR36112">
    <property type="entry name" value="RIBOSOMAL RNA SMALL SUBUNIT METHYLTRANSFERASE J"/>
    <property type="match status" value="1"/>
</dbReference>
<evidence type="ECO:0000313" key="2">
    <source>
        <dbReference type="Proteomes" id="UP000503088"/>
    </source>
</evidence>
<protein>
    <submittedName>
        <fullName evidence="1">Class I SAM-dependent methyltransferase</fullName>
    </submittedName>
</protein>
<keyword evidence="1" id="KW-0808">Transferase</keyword>
<dbReference type="GO" id="GO:0008990">
    <property type="term" value="F:rRNA (guanine-N2-)-methyltransferase activity"/>
    <property type="evidence" value="ECO:0007669"/>
    <property type="project" value="InterPro"/>
</dbReference>
<dbReference type="CDD" id="cd02440">
    <property type="entry name" value="AdoMet_MTases"/>
    <property type="match status" value="1"/>
</dbReference>
<dbReference type="PANTHER" id="PTHR36112:SF1">
    <property type="entry name" value="RIBOSOMAL RNA SMALL SUBUNIT METHYLTRANSFERASE J"/>
    <property type="match status" value="1"/>
</dbReference>
<dbReference type="InterPro" id="IPR007536">
    <property type="entry name" value="16SrRNA_methylTrfase_J"/>
</dbReference>
<organism evidence="1 2">
    <name type="scientific">Kroppenstedtia pulmonis</name>
    <dbReference type="NCBI Taxonomy" id="1380685"/>
    <lineage>
        <taxon>Bacteria</taxon>
        <taxon>Bacillati</taxon>
        <taxon>Bacillota</taxon>
        <taxon>Bacilli</taxon>
        <taxon>Bacillales</taxon>
        <taxon>Thermoactinomycetaceae</taxon>
        <taxon>Kroppenstedtia</taxon>
    </lineage>
</organism>
<dbReference type="RefSeq" id="WP_173222262.1">
    <property type="nucleotide sequence ID" value="NZ_CP048104.1"/>
</dbReference>
<accession>A0A7D3XQ68</accession>